<dbReference type="PANTHER" id="PTHR45688:SF13">
    <property type="entry name" value="ALANINE--GLYOXYLATE AMINOTRANSFERASE 2-LIKE"/>
    <property type="match status" value="1"/>
</dbReference>
<dbReference type="PANTHER" id="PTHR45688">
    <property type="match status" value="1"/>
</dbReference>
<feature type="non-terminal residue" evidence="2">
    <location>
        <position position="1"/>
    </location>
</feature>
<dbReference type="GO" id="GO:0008483">
    <property type="term" value="F:transaminase activity"/>
    <property type="evidence" value="ECO:0007669"/>
    <property type="project" value="InterPro"/>
</dbReference>
<dbReference type="GO" id="GO:0005739">
    <property type="term" value="C:mitochondrion"/>
    <property type="evidence" value="ECO:0007669"/>
    <property type="project" value="TreeGrafter"/>
</dbReference>
<dbReference type="SUPFAM" id="SSF53383">
    <property type="entry name" value="PLP-dependent transferases"/>
    <property type="match status" value="1"/>
</dbReference>
<sequence>SAAVDVVIEEKLPEKATEMGDFMMERLKLMQEEHPLIGDVRGRGLFIGVELVKDKETKEKAIDEAAKVLKKSEEKGVLFGISSSVSVGNVIKIKPPLNITEDITIKILDLFEEAVFEVEKESI</sequence>
<organism evidence="2">
    <name type="scientific">marine sediment metagenome</name>
    <dbReference type="NCBI Taxonomy" id="412755"/>
    <lineage>
        <taxon>unclassified sequences</taxon>
        <taxon>metagenomes</taxon>
        <taxon>ecological metagenomes</taxon>
    </lineage>
</organism>
<comment type="similarity">
    <text evidence="1">Belongs to the class-III pyridoxal-phosphate-dependent aminotransferase family.</text>
</comment>
<evidence type="ECO:0008006" key="3">
    <source>
        <dbReference type="Google" id="ProtNLM"/>
    </source>
</evidence>
<proteinExistence type="inferred from homology"/>
<reference evidence="2" key="1">
    <citation type="journal article" date="2014" name="Front. Microbiol.">
        <title>High frequency of phylogenetically diverse reductive dehalogenase-homologous genes in deep subseafloor sedimentary metagenomes.</title>
        <authorList>
            <person name="Kawai M."/>
            <person name="Futagami T."/>
            <person name="Toyoda A."/>
            <person name="Takaki Y."/>
            <person name="Nishi S."/>
            <person name="Hori S."/>
            <person name="Arai W."/>
            <person name="Tsubouchi T."/>
            <person name="Morono Y."/>
            <person name="Uchiyama I."/>
            <person name="Ito T."/>
            <person name="Fujiyama A."/>
            <person name="Inagaki F."/>
            <person name="Takami H."/>
        </authorList>
    </citation>
    <scope>NUCLEOTIDE SEQUENCE</scope>
    <source>
        <strain evidence="2">Expedition CK06-06</strain>
    </source>
</reference>
<name>X1NAM3_9ZZZZ</name>
<dbReference type="EMBL" id="BARV01018807">
    <property type="protein sequence ID" value="GAI23880.1"/>
    <property type="molecule type" value="Genomic_DNA"/>
</dbReference>
<dbReference type="AlphaFoldDB" id="X1NAM3"/>
<dbReference type="InterPro" id="IPR005814">
    <property type="entry name" value="Aminotrans_3"/>
</dbReference>
<gene>
    <name evidence="2" type="ORF">S06H3_31734</name>
</gene>
<evidence type="ECO:0000313" key="2">
    <source>
        <dbReference type="EMBL" id="GAI23880.1"/>
    </source>
</evidence>
<comment type="caution">
    <text evidence="2">The sequence shown here is derived from an EMBL/GenBank/DDBJ whole genome shotgun (WGS) entry which is preliminary data.</text>
</comment>
<dbReference type="Gene3D" id="3.90.1150.10">
    <property type="entry name" value="Aspartate Aminotransferase, domain 1"/>
    <property type="match status" value="1"/>
</dbReference>
<dbReference type="InterPro" id="IPR015422">
    <property type="entry name" value="PyrdxlP-dep_Trfase_small"/>
</dbReference>
<evidence type="ECO:0000256" key="1">
    <source>
        <dbReference type="ARBA" id="ARBA00008954"/>
    </source>
</evidence>
<dbReference type="GO" id="GO:0030170">
    <property type="term" value="F:pyridoxal phosphate binding"/>
    <property type="evidence" value="ECO:0007669"/>
    <property type="project" value="InterPro"/>
</dbReference>
<dbReference type="Pfam" id="PF00202">
    <property type="entry name" value="Aminotran_3"/>
    <property type="match status" value="1"/>
</dbReference>
<protein>
    <recommendedName>
        <fullName evidence="3">Aminotransferase class III-fold pyridoxal phosphate-dependent enzyme</fullName>
    </recommendedName>
</protein>
<dbReference type="InterPro" id="IPR015424">
    <property type="entry name" value="PyrdxlP-dep_Trfase"/>
</dbReference>
<accession>X1NAM3</accession>